<name>A0AAN5CUY9_9BILA</name>
<dbReference type="AlphaFoldDB" id="A0AAN5CUY9"/>
<evidence type="ECO:0000313" key="3">
    <source>
        <dbReference type="Proteomes" id="UP001328107"/>
    </source>
</evidence>
<proteinExistence type="predicted"/>
<feature type="non-terminal residue" evidence="2">
    <location>
        <position position="69"/>
    </location>
</feature>
<dbReference type="Proteomes" id="UP001328107">
    <property type="component" value="Unassembled WGS sequence"/>
</dbReference>
<dbReference type="EMBL" id="BTRK01000005">
    <property type="protein sequence ID" value="GMR51323.1"/>
    <property type="molecule type" value="Genomic_DNA"/>
</dbReference>
<accession>A0AAN5CUY9</accession>
<protein>
    <submittedName>
        <fullName evidence="2">Uncharacterized protein</fullName>
    </submittedName>
</protein>
<evidence type="ECO:0000256" key="1">
    <source>
        <dbReference type="SAM" id="MobiDB-lite"/>
    </source>
</evidence>
<evidence type="ECO:0000313" key="2">
    <source>
        <dbReference type="EMBL" id="GMR51323.1"/>
    </source>
</evidence>
<organism evidence="2 3">
    <name type="scientific">Pristionchus mayeri</name>
    <dbReference type="NCBI Taxonomy" id="1317129"/>
    <lineage>
        <taxon>Eukaryota</taxon>
        <taxon>Metazoa</taxon>
        <taxon>Ecdysozoa</taxon>
        <taxon>Nematoda</taxon>
        <taxon>Chromadorea</taxon>
        <taxon>Rhabditida</taxon>
        <taxon>Rhabditina</taxon>
        <taxon>Diplogasteromorpha</taxon>
        <taxon>Diplogasteroidea</taxon>
        <taxon>Neodiplogasteridae</taxon>
        <taxon>Pristionchus</taxon>
    </lineage>
</organism>
<feature type="non-terminal residue" evidence="2">
    <location>
        <position position="1"/>
    </location>
</feature>
<gene>
    <name evidence="2" type="ORF">PMAYCL1PPCAC_21518</name>
</gene>
<keyword evidence="3" id="KW-1185">Reference proteome</keyword>
<reference evidence="3" key="1">
    <citation type="submission" date="2022-10" db="EMBL/GenBank/DDBJ databases">
        <title>Genome assembly of Pristionchus species.</title>
        <authorList>
            <person name="Yoshida K."/>
            <person name="Sommer R.J."/>
        </authorList>
    </citation>
    <scope>NUCLEOTIDE SEQUENCE [LARGE SCALE GENOMIC DNA]</scope>
    <source>
        <strain evidence="3">RS5460</strain>
    </source>
</reference>
<sequence length="69" mass="8251">CFSDDWRCFIIGDNCVYKSGWCLPLARPPEIPRQPDVDPNPFMREDEREDRDERETRRGRKFDDDDADS</sequence>
<feature type="region of interest" description="Disordered" evidence="1">
    <location>
        <begin position="27"/>
        <end position="69"/>
    </location>
</feature>
<comment type="caution">
    <text evidence="2">The sequence shown here is derived from an EMBL/GenBank/DDBJ whole genome shotgun (WGS) entry which is preliminary data.</text>
</comment>
<feature type="compositionally biased region" description="Basic and acidic residues" evidence="1">
    <location>
        <begin position="43"/>
        <end position="56"/>
    </location>
</feature>